<comment type="caution">
    <text evidence="8">The sequence shown here is derived from an EMBL/GenBank/DDBJ whole genome shotgun (WGS) entry which is preliminary data.</text>
</comment>
<dbReference type="Pfam" id="PF02803">
    <property type="entry name" value="Thiolase_C"/>
    <property type="match status" value="1"/>
</dbReference>
<dbReference type="PIRSF" id="PIRSF000429">
    <property type="entry name" value="Ac-CoA_Ac_transf"/>
    <property type="match status" value="1"/>
</dbReference>
<dbReference type="FunFam" id="3.40.47.10:FF:000010">
    <property type="entry name" value="Acetyl-CoA acetyltransferase (Thiolase)"/>
    <property type="match status" value="1"/>
</dbReference>
<dbReference type="Proteomes" id="UP000271152">
    <property type="component" value="Unassembled WGS sequence"/>
</dbReference>
<accession>A0A3M5WM95</accession>
<keyword evidence="3 6" id="KW-0012">Acyltransferase</keyword>
<evidence type="ECO:0000256" key="3">
    <source>
        <dbReference type="ARBA" id="ARBA00023315"/>
    </source>
</evidence>
<dbReference type="GO" id="GO:0033812">
    <property type="term" value="F:3-oxoadipyl-CoA thiolase activity"/>
    <property type="evidence" value="ECO:0007669"/>
    <property type="project" value="UniProtKB-EC"/>
</dbReference>
<dbReference type="AlphaFoldDB" id="A0A3M5WM95"/>
<dbReference type="PANTHER" id="PTHR18919">
    <property type="entry name" value="ACETYL-COA C-ACYLTRANSFERASE"/>
    <property type="match status" value="1"/>
</dbReference>
<dbReference type="InterPro" id="IPR020617">
    <property type="entry name" value="Thiolase_C"/>
</dbReference>
<dbReference type="InterPro" id="IPR002155">
    <property type="entry name" value="Thiolase"/>
</dbReference>
<evidence type="ECO:0000313" key="8">
    <source>
        <dbReference type="EMBL" id="RMU70777.1"/>
    </source>
</evidence>
<gene>
    <name evidence="8" type="ORF">ALP23_05272</name>
</gene>
<evidence type="ECO:0000313" key="9">
    <source>
        <dbReference type="Proteomes" id="UP000271152"/>
    </source>
</evidence>
<keyword evidence="2 6" id="KW-0808">Transferase</keyword>
<name>A0A3M5WM95_9PSED</name>
<dbReference type="Pfam" id="PF00108">
    <property type="entry name" value="Thiolase_N"/>
    <property type="match status" value="1"/>
</dbReference>
<comment type="similarity">
    <text evidence="1 6">Belongs to the thiolase-like superfamily. Thiolase family.</text>
</comment>
<evidence type="ECO:0000256" key="1">
    <source>
        <dbReference type="ARBA" id="ARBA00010982"/>
    </source>
</evidence>
<evidence type="ECO:0000256" key="5">
    <source>
        <dbReference type="PIRSR" id="PIRSR000429-1"/>
    </source>
</evidence>
<feature type="active site" description="Acyl-thioester intermediate" evidence="5">
    <location>
        <position position="101"/>
    </location>
</feature>
<evidence type="ECO:0000256" key="2">
    <source>
        <dbReference type="ARBA" id="ARBA00022679"/>
    </source>
</evidence>
<evidence type="ECO:0000256" key="4">
    <source>
        <dbReference type="ARBA" id="ARBA00048527"/>
    </source>
</evidence>
<dbReference type="InterPro" id="IPR020610">
    <property type="entry name" value="Thiolase_AS"/>
</dbReference>
<proteinExistence type="inferred from homology"/>
<organism evidence="8 9">
    <name type="scientific">Pseudomonas syringae pv. apii</name>
    <dbReference type="NCBI Taxonomy" id="81036"/>
    <lineage>
        <taxon>Bacteria</taxon>
        <taxon>Pseudomonadati</taxon>
        <taxon>Pseudomonadota</taxon>
        <taxon>Gammaproteobacteria</taxon>
        <taxon>Pseudomonadales</taxon>
        <taxon>Pseudomonadaceae</taxon>
        <taxon>Pseudomonas</taxon>
    </lineage>
</organism>
<dbReference type="CDD" id="cd00751">
    <property type="entry name" value="thiolase"/>
    <property type="match status" value="1"/>
</dbReference>
<dbReference type="PANTHER" id="PTHR18919:SF138">
    <property type="entry name" value="ACETYL-COA C-ACETYLTRANSFERASE"/>
    <property type="match status" value="1"/>
</dbReference>
<evidence type="ECO:0000259" key="7">
    <source>
        <dbReference type="PROSITE" id="PS50206"/>
    </source>
</evidence>
<sequence>MEIAMSIERTPPHQDPVVIVSAVRTPMGGFQGDLQSLSATALGSIAIRAAVERAGIEPADVEHVLFGCVLPAGLGQAPARQAALGAGLSHATLCSTVNKMCGSGMQSAIMAHDLLLADSTAVVVAGGMESMSNAPYLLDRARSGYRMGHGKVLDHMFLDGLEDAYEPGRLMGTFAEDCAGLNGFTREAQDAFALASLARAQKAIAEGHFDAEIVPVQVTVGKESRQITHDEQPPKARPDKIPTLKPAFREGGTVTAANSSSISDGAAALLLMRQSEAQRRGLRPLAVFHAHAAFADEPGLFPTAPIGAIQRLLGKTGWSLDDVDLFEINEAFAVVPLVAMRELGIPHDKVNVNGGACALGHPIGASGARIIVTLLAALQHRQLKRGLAAICIGGGEATAIAIELLN</sequence>
<dbReference type="PROSITE" id="PS00099">
    <property type="entry name" value="THIOLASE_3"/>
    <property type="match status" value="1"/>
</dbReference>
<comment type="catalytic activity">
    <reaction evidence="4">
        <text>succinyl-CoA + acetyl-CoA = 3-oxoadipyl-CoA + CoA</text>
        <dbReference type="Rhea" id="RHEA:19481"/>
        <dbReference type="ChEBI" id="CHEBI:57287"/>
        <dbReference type="ChEBI" id="CHEBI:57288"/>
        <dbReference type="ChEBI" id="CHEBI:57292"/>
        <dbReference type="ChEBI" id="CHEBI:57348"/>
        <dbReference type="EC" id="2.3.1.174"/>
    </reaction>
</comment>
<feature type="domain" description="Rhodanese" evidence="7">
    <location>
        <begin position="101"/>
        <end position="140"/>
    </location>
</feature>
<dbReference type="GO" id="GO:0044281">
    <property type="term" value="P:small molecule metabolic process"/>
    <property type="evidence" value="ECO:0007669"/>
    <property type="project" value="UniProtKB-ARBA"/>
</dbReference>
<feature type="active site" description="Proton acceptor" evidence="5">
    <location>
        <position position="391"/>
    </location>
</feature>
<feature type="active site" description="Proton acceptor" evidence="5">
    <location>
        <position position="361"/>
    </location>
</feature>
<evidence type="ECO:0000256" key="6">
    <source>
        <dbReference type="RuleBase" id="RU003557"/>
    </source>
</evidence>
<protein>
    <submittedName>
        <fullName evidence="8">Acetyl-CoA acetyltransferase</fullName>
    </submittedName>
</protein>
<dbReference type="SUPFAM" id="SSF53901">
    <property type="entry name" value="Thiolase-like"/>
    <property type="match status" value="2"/>
</dbReference>
<dbReference type="PROSITE" id="PS50206">
    <property type="entry name" value="RHODANESE_3"/>
    <property type="match status" value="1"/>
</dbReference>
<reference evidence="8 9" key="1">
    <citation type="submission" date="2018-08" db="EMBL/GenBank/DDBJ databases">
        <title>Recombination of ecologically and evolutionarily significant loci maintains genetic cohesion in the Pseudomonas syringae species complex.</title>
        <authorList>
            <person name="Dillon M."/>
            <person name="Thakur S."/>
            <person name="Almeida R.N.D."/>
            <person name="Weir B.S."/>
            <person name="Guttman D.S."/>
        </authorList>
    </citation>
    <scope>NUCLEOTIDE SEQUENCE [LARGE SCALE GENOMIC DNA]</scope>
    <source>
        <strain evidence="8 9">ICMP 11947</strain>
    </source>
</reference>
<dbReference type="Gene3D" id="3.40.47.10">
    <property type="match status" value="2"/>
</dbReference>
<dbReference type="NCBIfam" id="TIGR01930">
    <property type="entry name" value="AcCoA-C-Actrans"/>
    <property type="match status" value="1"/>
</dbReference>
<dbReference type="EMBL" id="RBUG01000112">
    <property type="protein sequence ID" value="RMU70777.1"/>
    <property type="molecule type" value="Genomic_DNA"/>
</dbReference>
<dbReference type="InterPro" id="IPR020616">
    <property type="entry name" value="Thiolase_N"/>
</dbReference>
<dbReference type="InterPro" id="IPR001763">
    <property type="entry name" value="Rhodanese-like_dom"/>
</dbReference>
<dbReference type="InterPro" id="IPR016039">
    <property type="entry name" value="Thiolase-like"/>
</dbReference>